<keyword evidence="2" id="KW-1185">Reference proteome</keyword>
<evidence type="ECO:0000313" key="2">
    <source>
        <dbReference type="Proteomes" id="UP001057452"/>
    </source>
</evidence>
<reference evidence="1" key="1">
    <citation type="submission" date="2022-05" db="EMBL/GenBank/DDBJ databases">
        <title>Chromosome-level genome of Chaenocephalus aceratus.</title>
        <authorList>
            <person name="Park H."/>
        </authorList>
    </citation>
    <scope>NUCLEOTIDE SEQUENCE</scope>
    <source>
        <strain evidence="1">KU_202001</strain>
    </source>
</reference>
<dbReference type="Proteomes" id="UP001057452">
    <property type="component" value="Chromosome 5"/>
</dbReference>
<accession>A0ACB9XKG3</accession>
<proteinExistence type="predicted"/>
<name>A0ACB9XKG3_CHAAC</name>
<evidence type="ECO:0000313" key="1">
    <source>
        <dbReference type="EMBL" id="KAI4826889.1"/>
    </source>
</evidence>
<dbReference type="EMBL" id="CM043789">
    <property type="protein sequence ID" value="KAI4826889.1"/>
    <property type="molecule type" value="Genomic_DNA"/>
</dbReference>
<protein>
    <submittedName>
        <fullName evidence="1">Uncharacterized protein</fullName>
    </submittedName>
</protein>
<comment type="caution">
    <text evidence="1">The sequence shown here is derived from an EMBL/GenBank/DDBJ whole genome shotgun (WGS) entry which is preliminary data.</text>
</comment>
<gene>
    <name evidence="1" type="ORF">KUCAC02_030319</name>
</gene>
<sequence length="185" mass="22062">MVHKGRSHTQWYTNTQHGVKSNKNVKVDLCYYRNIYIYIYTYIHIYTHTYLYLYTQIYKYLYIYILDSLHCMKFTGMHCMVFFFFLLHFCCCCFLFDWCLEERSCEPRGLMFESRSRPQAAVSQLVHLFGQQKRLTALLCISSPSSMSIVLLFPSSFSRRGINSSLSQCVIQLSRCRLSSRRTQF</sequence>
<organism evidence="1 2">
    <name type="scientific">Chaenocephalus aceratus</name>
    <name type="common">Blackfin icefish</name>
    <name type="synonym">Chaenichthys aceratus</name>
    <dbReference type="NCBI Taxonomy" id="36190"/>
    <lineage>
        <taxon>Eukaryota</taxon>
        <taxon>Metazoa</taxon>
        <taxon>Chordata</taxon>
        <taxon>Craniata</taxon>
        <taxon>Vertebrata</taxon>
        <taxon>Euteleostomi</taxon>
        <taxon>Actinopterygii</taxon>
        <taxon>Neopterygii</taxon>
        <taxon>Teleostei</taxon>
        <taxon>Neoteleostei</taxon>
        <taxon>Acanthomorphata</taxon>
        <taxon>Eupercaria</taxon>
        <taxon>Perciformes</taxon>
        <taxon>Notothenioidei</taxon>
        <taxon>Channichthyidae</taxon>
        <taxon>Chaenocephalus</taxon>
    </lineage>
</organism>